<evidence type="ECO:0000313" key="7">
    <source>
        <dbReference type="Proteomes" id="UP000682308"/>
    </source>
</evidence>
<keyword evidence="1" id="KW-0963">Cytoplasm</keyword>
<dbReference type="Pfam" id="PF08541">
    <property type="entry name" value="ACP_syn_III_C"/>
    <property type="match status" value="1"/>
</dbReference>
<dbReference type="InterPro" id="IPR016039">
    <property type="entry name" value="Thiolase-like"/>
</dbReference>
<dbReference type="CDD" id="cd00827">
    <property type="entry name" value="init_cond_enzymes"/>
    <property type="match status" value="1"/>
</dbReference>
<sequence length="323" mass="35365">MGGIVDFDVCFPASRISAEDMHAASGVPVPDILEVTHSKEFPALGEHELSWELALRAASAVLRRTPVPRDAIRKVIYAGSGEWDIPFWSPAAKVAHELGIDRAHCFEVTNFCNSGMVALRVALDGPAPGPGEYALVLVADRLSRMVDHTDPGSRALFNFGDAAAAMLVAADGPRAFELLHSAMRTDPGWADYYAGEWRQGRVRIRRQPHRPGLSEAYVANFSALLQQTLTALGRTPDDIDHFLINQGDRRMHERLLDTIGIPAGRSVFNYDRLGHMGGADTLIALRELADERRLRRGDLVVLATSAMGFSWGITALEYRGIQG</sequence>
<organism evidence="6 7">
    <name type="scientific">Streptomyces tuirus</name>
    <dbReference type="NCBI Taxonomy" id="68278"/>
    <lineage>
        <taxon>Bacteria</taxon>
        <taxon>Bacillati</taxon>
        <taxon>Actinomycetota</taxon>
        <taxon>Actinomycetes</taxon>
        <taxon>Kitasatosporales</taxon>
        <taxon>Streptomycetaceae</taxon>
        <taxon>Streptomyces</taxon>
    </lineage>
</organism>
<keyword evidence="2" id="KW-0808">Transferase</keyword>
<dbReference type="PANTHER" id="PTHR34069:SF2">
    <property type="entry name" value="BETA-KETOACYL-[ACYL-CARRIER-PROTEIN] SYNTHASE III"/>
    <property type="match status" value="1"/>
</dbReference>
<accession>A0A941J502</accession>
<dbReference type="Proteomes" id="UP000682308">
    <property type="component" value="Unassembled WGS sequence"/>
</dbReference>
<feature type="domain" description="Beta-ketoacyl-[acyl-carrier-protein] synthase III N-terminal" evidence="5">
    <location>
        <begin position="106"/>
        <end position="187"/>
    </location>
</feature>
<name>A0A941J502_9ACTN</name>
<protein>
    <submittedName>
        <fullName evidence="6">3-oxoacyl-ACP synthase</fullName>
    </submittedName>
</protein>
<feature type="domain" description="Beta-ketoacyl-[acyl-carrier-protein] synthase III C-terminal" evidence="4">
    <location>
        <begin position="230"/>
        <end position="318"/>
    </location>
</feature>
<dbReference type="GO" id="GO:0044550">
    <property type="term" value="P:secondary metabolite biosynthetic process"/>
    <property type="evidence" value="ECO:0007669"/>
    <property type="project" value="TreeGrafter"/>
</dbReference>
<dbReference type="Pfam" id="PF08545">
    <property type="entry name" value="ACP_syn_III"/>
    <property type="match status" value="1"/>
</dbReference>
<dbReference type="InterPro" id="IPR013751">
    <property type="entry name" value="ACP_syn_III_N"/>
</dbReference>
<evidence type="ECO:0000259" key="4">
    <source>
        <dbReference type="Pfam" id="PF08541"/>
    </source>
</evidence>
<dbReference type="Gene3D" id="3.40.47.10">
    <property type="match status" value="2"/>
</dbReference>
<dbReference type="AlphaFoldDB" id="A0A941J502"/>
<evidence type="ECO:0000256" key="3">
    <source>
        <dbReference type="ARBA" id="ARBA00023315"/>
    </source>
</evidence>
<evidence type="ECO:0000256" key="2">
    <source>
        <dbReference type="ARBA" id="ARBA00022679"/>
    </source>
</evidence>
<reference evidence="6 7" key="1">
    <citation type="submission" date="2021-04" db="EMBL/GenBank/DDBJ databases">
        <title>Characterization of the biosynthetic gene cluster of new lipopeptides with antitumor activity in the genome of the marine Streptomyces PHM034.</title>
        <authorList>
            <person name="Ceniceros A."/>
            <person name="Canedo L."/>
            <person name="Mendez C."/>
            <person name="Olano C."/>
            <person name="Schleissner C."/>
            <person name="Cuevas C."/>
            <person name="De La Calle F."/>
            <person name="Salas J.A."/>
        </authorList>
    </citation>
    <scope>NUCLEOTIDE SEQUENCE [LARGE SCALE GENOMIC DNA]</scope>
    <source>
        <strain evidence="6 7">PHM034</strain>
    </source>
</reference>
<dbReference type="GO" id="GO:0004315">
    <property type="term" value="F:3-oxoacyl-[acyl-carrier-protein] synthase activity"/>
    <property type="evidence" value="ECO:0007669"/>
    <property type="project" value="InterPro"/>
</dbReference>
<dbReference type="GO" id="GO:0006633">
    <property type="term" value="P:fatty acid biosynthetic process"/>
    <property type="evidence" value="ECO:0007669"/>
    <property type="project" value="InterPro"/>
</dbReference>
<dbReference type="SUPFAM" id="SSF53901">
    <property type="entry name" value="Thiolase-like"/>
    <property type="match status" value="1"/>
</dbReference>
<keyword evidence="7" id="KW-1185">Reference proteome</keyword>
<keyword evidence="3" id="KW-0012">Acyltransferase</keyword>
<comment type="caution">
    <text evidence="6">The sequence shown here is derived from an EMBL/GenBank/DDBJ whole genome shotgun (WGS) entry which is preliminary data.</text>
</comment>
<dbReference type="InterPro" id="IPR013747">
    <property type="entry name" value="ACP_syn_III_C"/>
</dbReference>
<proteinExistence type="predicted"/>
<dbReference type="PANTHER" id="PTHR34069">
    <property type="entry name" value="3-OXOACYL-[ACYL-CARRIER-PROTEIN] SYNTHASE 3"/>
    <property type="match status" value="1"/>
</dbReference>
<gene>
    <name evidence="6" type="ORF">KEF29_09960</name>
</gene>
<evidence type="ECO:0000256" key="1">
    <source>
        <dbReference type="ARBA" id="ARBA00022490"/>
    </source>
</evidence>
<evidence type="ECO:0000259" key="5">
    <source>
        <dbReference type="Pfam" id="PF08545"/>
    </source>
</evidence>
<evidence type="ECO:0000313" key="6">
    <source>
        <dbReference type="EMBL" id="MBR8639524.1"/>
    </source>
</evidence>
<dbReference type="EMBL" id="JAGTPG010000001">
    <property type="protein sequence ID" value="MBR8639524.1"/>
    <property type="molecule type" value="Genomic_DNA"/>
</dbReference>